<feature type="transmembrane region" description="Helical" evidence="1">
    <location>
        <begin position="129"/>
        <end position="146"/>
    </location>
</feature>
<dbReference type="OrthoDB" id="5227396at2759"/>
<feature type="transmembrane region" description="Helical" evidence="1">
    <location>
        <begin position="12"/>
        <end position="31"/>
    </location>
</feature>
<dbReference type="AlphaFoldDB" id="A0A9P4UU80"/>
<keyword evidence="1" id="KW-1133">Transmembrane helix</keyword>
<feature type="non-terminal residue" evidence="2">
    <location>
        <position position="1"/>
    </location>
</feature>
<gene>
    <name evidence="2" type="ORF">EJ04DRAFT_389540</name>
</gene>
<feature type="transmembrane region" description="Helical" evidence="1">
    <location>
        <begin position="43"/>
        <end position="66"/>
    </location>
</feature>
<evidence type="ECO:0000313" key="2">
    <source>
        <dbReference type="EMBL" id="KAF2728637.1"/>
    </source>
</evidence>
<keyword evidence="1" id="KW-0472">Membrane</keyword>
<sequence>SLAFRQFSSLPLIILLWTAASPFTPISWLLFSLEGAYLFDRFVAGILLLCACYFQFSLAGLTHPVVLTLPNPMQRSEGYVQNGRIGKEKGNGGEVALVYQPRDYWTYVVAEAAVLAGAEWGGSEIARRAVVLGVVGALWVVGWAVTPEATKRWAWGHVKAIWFVVVVDLVREVGFSRGGGRRRR</sequence>
<protein>
    <submittedName>
        <fullName evidence="2">Uncharacterized protein</fullName>
    </submittedName>
</protein>
<feature type="non-terminal residue" evidence="2">
    <location>
        <position position="184"/>
    </location>
</feature>
<dbReference type="Proteomes" id="UP000799444">
    <property type="component" value="Unassembled WGS sequence"/>
</dbReference>
<keyword evidence="1" id="KW-0812">Transmembrane</keyword>
<accession>A0A9P4UU80</accession>
<reference evidence="2" key="1">
    <citation type="journal article" date="2020" name="Stud. Mycol.">
        <title>101 Dothideomycetes genomes: a test case for predicting lifestyles and emergence of pathogens.</title>
        <authorList>
            <person name="Haridas S."/>
            <person name="Albert R."/>
            <person name="Binder M."/>
            <person name="Bloem J."/>
            <person name="Labutti K."/>
            <person name="Salamov A."/>
            <person name="Andreopoulos B."/>
            <person name="Baker S."/>
            <person name="Barry K."/>
            <person name="Bills G."/>
            <person name="Bluhm B."/>
            <person name="Cannon C."/>
            <person name="Castanera R."/>
            <person name="Culley D."/>
            <person name="Daum C."/>
            <person name="Ezra D."/>
            <person name="Gonzalez J."/>
            <person name="Henrissat B."/>
            <person name="Kuo A."/>
            <person name="Liang C."/>
            <person name="Lipzen A."/>
            <person name="Lutzoni F."/>
            <person name="Magnuson J."/>
            <person name="Mondo S."/>
            <person name="Nolan M."/>
            <person name="Ohm R."/>
            <person name="Pangilinan J."/>
            <person name="Park H.-J."/>
            <person name="Ramirez L."/>
            <person name="Alfaro M."/>
            <person name="Sun H."/>
            <person name="Tritt A."/>
            <person name="Yoshinaga Y."/>
            <person name="Zwiers L.-H."/>
            <person name="Turgeon B."/>
            <person name="Goodwin S."/>
            <person name="Spatafora J."/>
            <person name="Crous P."/>
            <person name="Grigoriev I."/>
        </authorList>
    </citation>
    <scope>NUCLEOTIDE SEQUENCE</scope>
    <source>
        <strain evidence="2">CBS 125425</strain>
    </source>
</reference>
<evidence type="ECO:0000313" key="3">
    <source>
        <dbReference type="Proteomes" id="UP000799444"/>
    </source>
</evidence>
<evidence type="ECO:0000256" key="1">
    <source>
        <dbReference type="SAM" id="Phobius"/>
    </source>
</evidence>
<name>A0A9P4UU80_9PLEO</name>
<keyword evidence="3" id="KW-1185">Reference proteome</keyword>
<proteinExistence type="predicted"/>
<comment type="caution">
    <text evidence="2">The sequence shown here is derived from an EMBL/GenBank/DDBJ whole genome shotgun (WGS) entry which is preliminary data.</text>
</comment>
<organism evidence="2 3">
    <name type="scientific">Polyplosphaeria fusca</name>
    <dbReference type="NCBI Taxonomy" id="682080"/>
    <lineage>
        <taxon>Eukaryota</taxon>
        <taxon>Fungi</taxon>
        <taxon>Dikarya</taxon>
        <taxon>Ascomycota</taxon>
        <taxon>Pezizomycotina</taxon>
        <taxon>Dothideomycetes</taxon>
        <taxon>Pleosporomycetidae</taxon>
        <taxon>Pleosporales</taxon>
        <taxon>Tetraplosphaeriaceae</taxon>
        <taxon>Polyplosphaeria</taxon>
    </lineage>
</organism>
<dbReference type="EMBL" id="ML996272">
    <property type="protein sequence ID" value="KAF2728637.1"/>
    <property type="molecule type" value="Genomic_DNA"/>
</dbReference>